<dbReference type="PANTHER" id="PTHR22603:SF66">
    <property type="entry name" value="ETHANOLAMINE KINASE"/>
    <property type="match status" value="1"/>
</dbReference>
<keyword evidence="3" id="KW-1185">Reference proteome</keyword>
<evidence type="ECO:0000313" key="2">
    <source>
        <dbReference type="EMBL" id="MCC2232051.1"/>
    </source>
</evidence>
<dbReference type="Proteomes" id="UP001198182">
    <property type="component" value="Unassembled WGS sequence"/>
</dbReference>
<gene>
    <name evidence="2" type="ORF">LKD81_13775</name>
</gene>
<comment type="caution">
    <text evidence="2">The sequence shown here is derived from an EMBL/GenBank/DDBJ whole genome shotgun (WGS) entry which is preliminary data.</text>
</comment>
<dbReference type="EMBL" id="JAJEQR010000048">
    <property type="protein sequence ID" value="MCC2232051.1"/>
    <property type="molecule type" value="Genomic_DNA"/>
</dbReference>
<feature type="domain" description="Aminoglycoside phosphotransferase" evidence="1">
    <location>
        <begin position="33"/>
        <end position="248"/>
    </location>
</feature>
<protein>
    <submittedName>
        <fullName evidence="2">Phosphotransferase family protein</fullName>
    </submittedName>
</protein>
<dbReference type="Gene3D" id="3.90.1200.10">
    <property type="match status" value="1"/>
</dbReference>
<organism evidence="2 3">
    <name type="scientific">Hominifimenecus microfluidus</name>
    <dbReference type="NCBI Taxonomy" id="2885348"/>
    <lineage>
        <taxon>Bacteria</taxon>
        <taxon>Bacillati</taxon>
        <taxon>Bacillota</taxon>
        <taxon>Clostridia</taxon>
        <taxon>Lachnospirales</taxon>
        <taxon>Lachnospiraceae</taxon>
        <taxon>Hominifimenecus</taxon>
    </lineage>
</organism>
<accession>A0AAE3EDT7</accession>
<dbReference type="CDD" id="cd05151">
    <property type="entry name" value="ChoK-like"/>
    <property type="match status" value="1"/>
</dbReference>
<sequence length="300" mass="34254">MAREIVDADRSEVRELLAQVTGRAEDAKLERMGGLTNRTYRVTYPDGMQYVVRIPGEGTEELIVRNDEKISTELACRVGIDAELLYFGSNGAKVTEYIPGAVTMSAELFADEKRMAQAAEIFRRLHNSGEDTGVPFEVFDMAAGYERIIHENHVSMYPDYEETKAVVMAIKKEIDAVCGIHKVPCHNDPLCENWVVSDSGRMYLIDWEYAGMNDPLWDVADLSIEAGFDAESDAKFLCAYLERKAEPADYRHFLAEKLYVDYLWTLWAKTRVPYDGQPMEDWASERYARLKKNIQAFKEI</sequence>
<proteinExistence type="predicted"/>
<dbReference type="Gene3D" id="3.30.200.20">
    <property type="entry name" value="Phosphorylase Kinase, domain 1"/>
    <property type="match status" value="1"/>
</dbReference>
<dbReference type="AlphaFoldDB" id="A0AAE3EDT7"/>
<dbReference type="Pfam" id="PF01636">
    <property type="entry name" value="APH"/>
    <property type="match status" value="1"/>
</dbReference>
<dbReference type="PANTHER" id="PTHR22603">
    <property type="entry name" value="CHOLINE/ETHANOALAMINE KINASE"/>
    <property type="match status" value="1"/>
</dbReference>
<dbReference type="GO" id="GO:0006646">
    <property type="term" value="P:phosphatidylethanolamine biosynthetic process"/>
    <property type="evidence" value="ECO:0007669"/>
    <property type="project" value="TreeGrafter"/>
</dbReference>
<reference evidence="2" key="1">
    <citation type="submission" date="2021-10" db="EMBL/GenBank/DDBJ databases">
        <title>Anaerobic single-cell dispensing facilitates the cultivation of human gut bacteria.</title>
        <authorList>
            <person name="Afrizal A."/>
        </authorList>
    </citation>
    <scope>NUCLEOTIDE SEQUENCE</scope>
    <source>
        <strain evidence="2">CLA-AA-H215</strain>
    </source>
</reference>
<evidence type="ECO:0000313" key="3">
    <source>
        <dbReference type="Proteomes" id="UP001198182"/>
    </source>
</evidence>
<dbReference type="InterPro" id="IPR002575">
    <property type="entry name" value="Aminoglycoside_PTrfase"/>
</dbReference>
<name>A0AAE3EDT7_9FIRM</name>
<dbReference type="GO" id="GO:0005737">
    <property type="term" value="C:cytoplasm"/>
    <property type="evidence" value="ECO:0007669"/>
    <property type="project" value="TreeGrafter"/>
</dbReference>
<dbReference type="RefSeq" id="WP_308454538.1">
    <property type="nucleotide sequence ID" value="NZ_JAJEQR010000048.1"/>
</dbReference>
<dbReference type="InterPro" id="IPR011009">
    <property type="entry name" value="Kinase-like_dom_sf"/>
</dbReference>
<dbReference type="GO" id="GO:0004305">
    <property type="term" value="F:ethanolamine kinase activity"/>
    <property type="evidence" value="ECO:0007669"/>
    <property type="project" value="TreeGrafter"/>
</dbReference>
<evidence type="ECO:0000259" key="1">
    <source>
        <dbReference type="Pfam" id="PF01636"/>
    </source>
</evidence>
<dbReference type="SUPFAM" id="SSF56112">
    <property type="entry name" value="Protein kinase-like (PK-like)"/>
    <property type="match status" value="1"/>
</dbReference>